<keyword evidence="4" id="KW-0548">Nucleotidyltransferase</keyword>
<dbReference type="CDD" id="cd01437">
    <property type="entry name" value="parp_like"/>
    <property type="match status" value="1"/>
</dbReference>
<evidence type="ECO:0000256" key="9">
    <source>
        <dbReference type="ARBA" id="ARBA00033987"/>
    </source>
</evidence>
<name>A0A0M0JSS2_9EUKA</name>
<dbReference type="Pfam" id="PF02877">
    <property type="entry name" value="PARP_reg"/>
    <property type="match status" value="1"/>
</dbReference>
<dbReference type="SUPFAM" id="SSF47587">
    <property type="entry name" value="Domain of poly(ADP-ribose) polymerase"/>
    <property type="match status" value="1"/>
</dbReference>
<accession>A0A0M0JSS2</accession>
<sequence>MQLLASGKKRERFTIFKSWGRVGGAEGGNEGGYGGRTNQSLKHAHESDLEGAIKEFHEYFKRLACVSFLEAEPPCQHRGGYQSFVELIFSERMMASQLEAMNIDLDKMPLGAISDRQAQLGYEHLRHIAEALKTPLADAGAQAQRLLALTTSFYNAIPHKFARKQTPPVITTQQMLIEKIEAIEALLQVSQAQSLSRELPAAAAGAAAKHPADDHYAKLKCGLLPASAEEVHMVEQYVRNTHAATHTQYKLKVSSVLQAERDGEASTHQRQLGNRKLLWHGSRLTNWVGILSQGLRIAPPEAPVTGYMFGKGVYFADMVSKSANYCSGTRESPKVVLLLCDVALGEQYERISSEYEAAERSKAKGKHSTLGLGKTAPDPSFERVWADGVAIPLGPGVPNAALNGRLDELIANGAGKRSELLYNEFIVYDTRQIRMKYVVVCDMDFSIDDAD</sequence>
<dbReference type="EC" id="2.4.2.-" evidence="10"/>
<dbReference type="GO" id="GO:1990404">
    <property type="term" value="F:NAD+-protein mono-ADP-ribosyltransferase activity"/>
    <property type="evidence" value="ECO:0007669"/>
    <property type="project" value="TreeGrafter"/>
</dbReference>
<dbReference type="InterPro" id="IPR036616">
    <property type="entry name" value="Poly(ADP-ribose)pol_reg_dom_sf"/>
</dbReference>
<evidence type="ECO:0000259" key="12">
    <source>
        <dbReference type="PROSITE" id="PS51060"/>
    </source>
</evidence>
<feature type="domain" description="PARP alpha-helical" evidence="12">
    <location>
        <begin position="74"/>
        <end position="197"/>
    </location>
</feature>
<evidence type="ECO:0000313" key="15">
    <source>
        <dbReference type="Proteomes" id="UP000037460"/>
    </source>
</evidence>
<comment type="caution">
    <text evidence="14">The sequence shown here is derived from an EMBL/GenBank/DDBJ whole genome shotgun (WGS) entry which is preliminary data.</text>
</comment>
<keyword evidence="6 10" id="KW-0520">NAD</keyword>
<gene>
    <name evidence="14" type="ORF">Ctob_009374</name>
</gene>
<comment type="catalytic activity">
    <reaction evidence="9">
        <text>NAD(+) + (ADP-D-ribosyl)n-acceptor = nicotinamide + (ADP-D-ribosyl)n+1-acceptor + H(+).</text>
        <dbReference type="EC" id="2.4.2.30"/>
    </reaction>
</comment>
<evidence type="ECO:0000256" key="8">
    <source>
        <dbReference type="ARBA" id="ARBA00024347"/>
    </source>
</evidence>
<keyword evidence="15" id="KW-1185">Reference proteome</keyword>
<dbReference type="PANTHER" id="PTHR10459">
    <property type="entry name" value="DNA LIGASE"/>
    <property type="match status" value="1"/>
</dbReference>
<comment type="subcellular location">
    <subcellularLocation>
        <location evidence="1">Nucleus</location>
    </subcellularLocation>
</comment>
<dbReference type="PROSITE" id="PS51977">
    <property type="entry name" value="WGR"/>
    <property type="match status" value="1"/>
</dbReference>
<dbReference type="InterPro" id="IPR008893">
    <property type="entry name" value="WGR_domain"/>
</dbReference>
<keyword evidence="5" id="KW-0013">ADP-ribosylation</keyword>
<comment type="similarity">
    <text evidence="8">Belongs to the ARTD/PARP family.</text>
</comment>
<evidence type="ECO:0000256" key="4">
    <source>
        <dbReference type="ARBA" id="ARBA00022695"/>
    </source>
</evidence>
<dbReference type="Proteomes" id="UP000037460">
    <property type="component" value="Unassembled WGS sequence"/>
</dbReference>
<evidence type="ECO:0000256" key="5">
    <source>
        <dbReference type="ARBA" id="ARBA00022765"/>
    </source>
</evidence>
<organism evidence="14 15">
    <name type="scientific">Chrysochromulina tobinii</name>
    <dbReference type="NCBI Taxonomy" id="1460289"/>
    <lineage>
        <taxon>Eukaryota</taxon>
        <taxon>Haptista</taxon>
        <taxon>Haptophyta</taxon>
        <taxon>Prymnesiophyceae</taxon>
        <taxon>Prymnesiales</taxon>
        <taxon>Chrysochromulinaceae</taxon>
        <taxon>Chrysochromulina</taxon>
    </lineage>
</organism>
<dbReference type="FunFam" id="3.90.228.10:FF:000002">
    <property type="entry name" value="Poly [ADP-ribose] polymerase"/>
    <property type="match status" value="1"/>
</dbReference>
<evidence type="ECO:0000256" key="1">
    <source>
        <dbReference type="ARBA" id="ARBA00004123"/>
    </source>
</evidence>
<dbReference type="GO" id="GO:0016779">
    <property type="term" value="F:nucleotidyltransferase activity"/>
    <property type="evidence" value="ECO:0007669"/>
    <property type="project" value="UniProtKB-KW"/>
</dbReference>
<dbReference type="Gene3D" id="1.20.142.10">
    <property type="entry name" value="Poly(ADP-ribose) polymerase, regulatory domain"/>
    <property type="match status" value="1"/>
</dbReference>
<evidence type="ECO:0000259" key="11">
    <source>
        <dbReference type="PROSITE" id="PS51059"/>
    </source>
</evidence>
<dbReference type="GO" id="GO:0005730">
    <property type="term" value="C:nucleolus"/>
    <property type="evidence" value="ECO:0007669"/>
    <property type="project" value="TreeGrafter"/>
</dbReference>
<keyword evidence="2 10" id="KW-0328">Glycosyltransferase</keyword>
<dbReference type="Gene3D" id="3.90.228.10">
    <property type="match status" value="1"/>
</dbReference>
<evidence type="ECO:0000256" key="2">
    <source>
        <dbReference type="ARBA" id="ARBA00022676"/>
    </source>
</evidence>
<keyword evidence="7" id="KW-0539">Nucleus</keyword>
<evidence type="ECO:0000256" key="3">
    <source>
        <dbReference type="ARBA" id="ARBA00022679"/>
    </source>
</evidence>
<feature type="domain" description="PARP catalytic" evidence="11">
    <location>
        <begin position="210"/>
        <end position="450"/>
    </location>
</feature>
<protein>
    <recommendedName>
        <fullName evidence="10">Poly [ADP-ribose] polymerase</fullName>
        <shortName evidence="10">PARP</shortName>
        <ecNumber evidence="10">2.4.2.-</ecNumber>
    </recommendedName>
</protein>
<dbReference type="InterPro" id="IPR050800">
    <property type="entry name" value="ARTD/PARP"/>
</dbReference>
<proteinExistence type="inferred from homology"/>
<dbReference type="InterPro" id="IPR012317">
    <property type="entry name" value="Poly(ADP-ribose)pol_cat_dom"/>
</dbReference>
<dbReference type="PANTHER" id="PTHR10459:SF60">
    <property type="entry name" value="POLY [ADP-RIBOSE] POLYMERASE 2"/>
    <property type="match status" value="1"/>
</dbReference>
<evidence type="ECO:0000313" key="14">
    <source>
        <dbReference type="EMBL" id="KOO29696.1"/>
    </source>
</evidence>
<evidence type="ECO:0000256" key="7">
    <source>
        <dbReference type="ARBA" id="ARBA00023242"/>
    </source>
</evidence>
<keyword evidence="3 10" id="KW-0808">Transferase</keyword>
<dbReference type="EMBL" id="JWZX01002378">
    <property type="protein sequence ID" value="KOO29696.1"/>
    <property type="molecule type" value="Genomic_DNA"/>
</dbReference>
<evidence type="ECO:0000256" key="10">
    <source>
        <dbReference type="RuleBase" id="RU362114"/>
    </source>
</evidence>
<dbReference type="AlphaFoldDB" id="A0A0M0JSS2"/>
<dbReference type="GO" id="GO:0003950">
    <property type="term" value="F:NAD+ poly-ADP-ribosyltransferase activity"/>
    <property type="evidence" value="ECO:0007669"/>
    <property type="project" value="UniProtKB-UniRule"/>
</dbReference>
<dbReference type="InterPro" id="IPR004102">
    <property type="entry name" value="Poly(ADP-ribose)pol_reg_dom"/>
</dbReference>
<evidence type="ECO:0000256" key="6">
    <source>
        <dbReference type="ARBA" id="ARBA00023027"/>
    </source>
</evidence>
<dbReference type="OrthoDB" id="429950at2759"/>
<dbReference type="SUPFAM" id="SSF56399">
    <property type="entry name" value="ADP-ribosylation"/>
    <property type="match status" value="1"/>
</dbReference>
<dbReference type="Pfam" id="PF00644">
    <property type="entry name" value="PARP"/>
    <property type="match status" value="1"/>
</dbReference>
<dbReference type="PROSITE" id="PS51060">
    <property type="entry name" value="PARP_ALPHA_HD"/>
    <property type="match status" value="1"/>
</dbReference>
<dbReference type="GO" id="GO:0006302">
    <property type="term" value="P:double-strand break repair"/>
    <property type="evidence" value="ECO:0007669"/>
    <property type="project" value="TreeGrafter"/>
</dbReference>
<dbReference type="PROSITE" id="PS51059">
    <property type="entry name" value="PARP_CATALYTIC"/>
    <property type="match status" value="1"/>
</dbReference>
<reference evidence="15" key="1">
    <citation type="journal article" date="2015" name="PLoS Genet.">
        <title>Genome Sequence and Transcriptome Analyses of Chrysochromulina tobin: Metabolic Tools for Enhanced Algal Fitness in the Prominent Order Prymnesiales (Haptophyceae).</title>
        <authorList>
            <person name="Hovde B.T."/>
            <person name="Deodato C.R."/>
            <person name="Hunsperger H.M."/>
            <person name="Ryken S.A."/>
            <person name="Yost W."/>
            <person name="Jha R.K."/>
            <person name="Patterson J."/>
            <person name="Monnat R.J. Jr."/>
            <person name="Barlow S.B."/>
            <person name="Starkenburg S.R."/>
            <person name="Cattolico R.A."/>
        </authorList>
    </citation>
    <scope>NUCLEOTIDE SEQUENCE</scope>
    <source>
        <strain evidence="15">CCMP291</strain>
    </source>
</reference>
<dbReference type="GO" id="GO:0070212">
    <property type="term" value="P:protein poly-ADP-ribosylation"/>
    <property type="evidence" value="ECO:0007669"/>
    <property type="project" value="TreeGrafter"/>
</dbReference>
<evidence type="ECO:0000259" key="13">
    <source>
        <dbReference type="PROSITE" id="PS51977"/>
    </source>
</evidence>
<feature type="domain" description="WGR" evidence="13">
    <location>
        <begin position="1"/>
        <end position="81"/>
    </location>
</feature>